<dbReference type="EMBL" id="JACGCI010000015">
    <property type="protein sequence ID" value="KAF6759555.1"/>
    <property type="molecule type" value="Genomic_DNA"/>
</dbReference>
<dbReference type="Pfam" id="PF01753">
    <property type="entry name" value="zf-MYND"/>
    <property type="match status" value="1"/>
</dbReference>
<accession>A0A8H6I601</accession>
<comment type="caution">
    <text evidence="6">The sequence shown here is derived from an EMBL/GenBank/DDBJ whole genome shotgun (WGS) entry which is preliminary data.</text>
</comment>
<evidence type="ECO:0000256" key="1">
    <source>
        <dbReference type="ARBA" id="ARBA00022723"/>
    </source>
</evidence>
<keyword evidence="7" id="KW-1185">Reference proteome</keyword>
<protein>
    <recommendedName>
        <fullName evidence="5">MYND-type domain-containing protein</fullName>
    </recommendedName>
</protein>
<reference evidence="6 7" key="1">
    <citation type="submission" date="2020-07" db="EMBL/GenBank/DDBJ databases">
        <title>Comparative genomics of pyrophilous fungi reveals a link between fire events and developmental genes.</title>
        <authorList>
            <consortium name="DOE Joint Genome Institute"/>
            <person name="Steindorff A.S."/>
            <person name="Carver A."/>
            <person name="Calhoun S."/>
            <person name="Stillman K."/>
            <person name="Liu H."/>
            <person name="Lipzen A."/>
            <person name="Pangilinan J."/>
            <person name="Labutti K."/>
            <person name="Bruns T.D."/>
            <person name="Grigoriev I.V."/>
        </authorList>
    </citation>
    <scope>NUCLEOTIDE SEQUENCE [LARGE SCALE GENOMIC DNA]</scope>
    <source>
        <strain evidence="6 7">CBS 144469</strain>
    </source>
</reference>
<dbReference type="GO" id="GO:0008270">
    <property type="term" value="F:zinc ion binding"/>
    <property type="evidence" value="ECO:0007669"/>
    <property type="project" value="UniProtKB-KW"/>
</dbReference>
<name>A0A8H6I601_9AGAR</name>
<evidence type="ECO:0000256" key="4">
    <source>
        <dbReference type="PROSITE-ProRule" id="PRU00134"/>
    </source>
</evidence>
<keyword evidence="3" id="KW-0862">Zinc</keyword>
<dbReference type="InterPro" id="IPR002893">
    <property type="entry name" value="Znf_MYND"/>
</dbReference>
<sequence>MRRAVRERLVTAVTPEVIQRASTGSVPDLHFLADNLDINGEHGEQFPIELLKVAFKFLHPELVPSVERDWIRQPIDRAMYCMTILQCALKQPDLKAALVDQLTENVDGLCRWIRFLLLVPDNLKAPQLPDWMNLMLEAYVNNATFIRRVLSLDDRVFDVYISSPECIDIILRLWFRIDDNTGEPLLDITSCSILDALRAVVKKKVGAEIFLNRIMEKRLLPRLAWTILRRARLASEDPSAAERPNDAIEYLRTLAATSSFLMGSSSEDLHRAFGEANFLREFCSAINTLSITVQKSHATMLARLGSCIHALFFMATQARTHVIKHRGGLVEGGIVPLLVRVIPWSHKSTELPPHYADIVTSSLTLSDLTHPRVIRRFLGMYPDGKVPSLEGCSLATSERWEYHWKQAFSFCEAYQKFDGGGVVMICDNQACVHRAQERVSRQCAGCSSVVYCSAACQEEDWRAFHHHECSQARRDHAVRRSLHTWYSHSVRQFYTQWVADAVENIESEMFQRGGGAPLMHHDNPSDTMVHLDFSKGEIATHFINMTRSVPPEILWSSRKNTAYPQGFLKPRHASLLQRYWSGLAGPKSKLAELVLCFGQHSYLDLIVLLEPVGGVYRGVYSIARHGYDSQVDLLPGNTLKLVPPSES</sequence>
<evidence type="ECO:0000313" key="6">
    <source>
        <dbReference type="EMBL" id="KAF6759555.1"/>
    </source>
</evidence>
<evidence type="ECO:0000259" key="5">
    <source>
        <dbReference type="PROSITE" id="PS50865"/>
    </source>
</evidence>
<gene>
    <name evidence="6" type="ORF">DFP72DRAFT_1043183</name>
</gene>
<dbReference type="Gene3D" id="6.10.140.2220">
    <property type="match status" value="1"/>
</dbReference>
<dbReference type="PROSITE" id="PS50865">
    <property type="entry name" value="ZF_MYND_2"/>
    <property type="match status" value="1"/>
</dbReference>
<dbReference type="SUPFAM" id="SSF144232">
    <property type="entry name" value="HIT/MYND zinc finger-like"/>
    <property type="match status" value="1"/>
</dbReference>
<evidence type="ECO:0000256" key="3">
    <source>
        <dbReference type="ARBA" id="ARBA00022833"/>
    </source>
</evidence>
<feature type="domain" description="MYND-type" evidence="5">
    <location>
        <begin position="428"/>
        <end position="469"/>
    </location>
</feature>
<evidence type="ECO:0000313" key="7">
    <source>
        <dbReference type="Proteomes" id="UP000521943"/>
    </source>
</evidence>
<dbReference type="AlphaFoldDB" id="A0A8H6I601"/>
<organism evidence="6 7">
    <name type="scientific">Ephemerocybe angulata</name>
    <dbReference type="NCBI Taxonomy" id="980116"/>
    <lineage>
        <taxon>Eukaryota</taxon>
        <taxon>Fungi</taxon>
        <taxon>Dikarya</taxon>
        <taxon>Basidiomycota</taxon>
        <taxon>Agaricomycotina</taxon>
        <taxon>Agaricomycetes</taxon>
        <taxon>Agaricomycetidae</taxon>
        <taxon>Agaricales</taxon>
        <taxon>Agaricineae</taxon>
        <taxon>Psathyrellaceae</taxon>
        <taxon>Ephemerocybe</taxon>
    </lineage>
</organism>
<proteinExistence type="predicted"/>
<keyword evidence="2 4" id="KW-0863">Zinc-finger</keyword>
<dbReference type="OrthoDB" id="2992428at2759"/>
<keyword evidence="1" id="KW-0479">Metal-binding</keyword>
<dbReference type="Proteomes" id="UP000521943">
    <property type="component" value="Unassembled WGS sequence"/>
</dbReference>
<evidence type="ECO:0000256" key="2">
    <source>
        <dbReference type="ARBA" id="ARBA00022771"/>
    </source>
</evidence>